<protein>
    <submittedName>
        <fullName evidence="1">Uncharacterized protein</fullName>
    </submittedName>
</protein>
<organism evidence="1 2">
    <name type="scientific">Periplaneta americana</name>
    <name type="common">American cockroach</name>
    <name type="synonym">Blatta americana</name>
    <dbReference type="NCBI Taxonomy" id="6978"/>
    <lineage>
        <taxon>Eukaryota</taxon>
        <taxon>Metazoa</taxon>
        <taxon>Ecdysozoa</taxon>
        <taxon>Arthropoda</taxon>
        <taxon>Hexapoda</taxon>
        <taxon>Insecta</taxon>
        <taxon>Pterygota</taxon>
        <taxon>Neoptera</taxon>
        <taxon>Polyneoptera</taxon>
        <taxon>Dictyoptera</taxon>
        <taxon>Blattodea</taxon>
        <taxon>Blattoidea</taxon>
        <taxon>Blattidae</taxon>
        <taxon>Blattinae</taxon>
        <taxon>Periplaneta</taxon>
    </lineage>
</organism>
<keyword evidence="2" id="KW-1185">Reference proteome</keyword>
<reference evidence="1 2" key="1">
    <citation type="journal article" date="2022" name="Allergy">
        <title>Genome assembly and annotation of Periplaneta americana reveal a comprehensive cockroach allergen profile.</title>
        <authorList>
            <person name="Wang L."/>
            <person name="Xiong Q."/>
            <person name="Saelim N."/>
            <person name="Wang L."/>
            <person name="Nong W."/>
            <person name="Wan A.T."/>
            <person name="Shi M."/>
            <person name="Liu X."/>
            <person name="Cao Q."/>
            <person name="Hui J.H.L."/>
            <person name="Sookrung N."/>
            <person name="Leung T.F."/>
            <person name="Tungtrongchitr A."/>
            <person name="Tsui S.K.W."/>
        </authorList>
    </citation>
    <scope>NUCLEOTIDE SEQUENCE [LARGE SCALE GENOMIC DNA]</scope>
    <source>
        <strain evidence="1">PWHHKU_190912</strain>
    </source>
</reference>
<dbReference type="EMBL" id="JAJSOF020000011">
    <property type="protein sequence ID" value="KAJ4444683.1"/>
    <property type="molecule type" value="Genomic_DNA"/>
</dbReference>
<comment type="caution">
    <text evidence="1">The sequence shown here is derived from an EMBL/GenBank/DDBJ whole genome shotgun (WGS) entry which is preliminary data.</text>
</comment>
<gene>
    <name evidence="1" type="ORF">ANN_06480</name>
</gene>
<sequence length="137" mass="15501">MAGLCEGDKDPAGSLKAIFKENQSDSLMAADGDYHHLCKLMTPVRHGWSISDSIGGIRNTVMPSDCSALRFGIRSLRSRYNRRSDRRSSIPLIVVVVVDDDDDDDDDDDGFYYKRDWNTIRDWNVLSGTGMLYLQTY</sequence>
<name>A0ABQ8TEI8_PERAM</name>
<dbReference type="Proteomes" id="UP001148838">
    <property type="component" value="Unassembled WGS sequence"/>
</dbReference>
<evidence type="ECO:0000313" key="1">
    <source>
        <dbReference type="EMBL" id="KAJ4444683.1"/>
    </source>
</evidence>
<accession>A0ABQ8TEI8</accession>
<proteinExistence type="predicted"/>
<evidence type="ECO:0000313" key="2">
    <source>
        <dbReference type="Proteomes" id="UP001148838"/>
    </source>
</evidence>